<accession>A0A1B8QA53</accession>
<reference evidence="1 2" key="1">
    <citation type="submission" date="2016-06" db="EMBL/GenBank/DDBJ databases">
        <title>Draft genome of Moraxella atlantae CCUG 59586.</title>
        <authorList>
            <person name="Salva-Serra F."/>
            <person name="Engstrom-Jakobsson H."/>
            <person name="Thorell K."/>
            <person name="Gonzales-Siles L."/>
            <person name="Karlsson R."/>
            <person name="Boulund F."/>
            <person name="Engstrand L."/>
            <person name="Kristiansson E."/>
            <person name="Moore E."/>
        </authorList>
    </citation>
    <scope>NUCLEOTIDE SEQUENCE [LARGE SCALE GENOMIC DNA]</scope>
    <source>
        <strain evidence="1 2">CCUG 59586</strain>
    </source>
</reference>
<dbReference type="Pfam" id="PF09526">
    <property type="entry name" value="DUF2387"/>
    <property type="match status" value="1"/>
</dbReference>
<sequence>MRYQSNQTKRQFLAGVACPKCGAIDKVVQVRIFSPDADEYIECTACEHQERRPTREDLAAMDQVAPTDDTGVGVVRFKT</sequence>
<dbReference type="EMBL" id="LZNA01000067">
    <property type="protein sequence ID" value="OBX75991.1"/>
    <property type="molecule type" value="Genomic_DNA"/>
</dbReference>
<gene>
    <name evidence="1" type="ORF">A9306_01600</name>
</gene>
<organism evidence="1 2">
    <name type="scientific">Faucicola atlantae</name>
    <dbReference type="NCBI Taxonomy" id="34059"/>
    <lineage>
        <taxon>Bacteria</taxon>
        <taxon>Pseudomonadati</taxon>
        <taxon>Pseudomonadota</taxon>
        <taxon>Gammaproteobacteria</taxon>
        <taxon>Moraxellales</taxon>
        <taxon>Moraxellaceae</taxon>
        <taxon>Faucicola</taxon>
    </lineage>
</organism>
<comment type="caution">
    <text evidence="1">The sequence shown here is derived from an EMBL/GenBank/DDBJ whole genome shotgun (WGS) entry which is preliminary data.</text>
</comment>
<protein>
    <recommendedName>
        <fullName evidence="3">Metal-binding protein (DUF2387)</fullName>
    </recommendedName>
</protein>
<dbReference type="AlphaFoldDB" id="A0A1B8QA53"/>
<evidence type="ECO:0008006" key="3">
    <source>
        <dbReference type="Google" id="ProtNLM"/>
    </source>
</evidence>
<evidence type="ECO:0000313" key="2">
    <source>
        <dbReference type="Proteomes" id="UP000092616"/>
    </source>
</evidence>
<name>A0A1B8QA53_9GAMM</name>
<evidence type="ECO:0000313" key="1">
    <source>
        <dbReference type="EMBL" id="OBX75991.1"/>
    </source>
</evidence>
<dbReference type="InterPro" id="IPR012658">
    <property type="entry name" value="YheV"/>
</dbReference>
<keyword evidence="2" id="KW-1185">Reference proteome</keyword>
<dbReference type="RefSeq" id="WP_067338545.1">
    <property type="nucleotide sequence ID" value="NZ_CP171132.1"/>
</dbReference>
<dbReference type="Proteomes" id="UP000092616">
    <property type="component" value="Unassembled WGS sequence"/>
</dbReference>
<proteinExistence type="predicted"/>